<evidence type="ECO:0000259" key="6">
    <source>
        <dbReference type="Pfam" id="PF25137"/>
    </source>
</evidence>
<dbReference type="Gene3D" id="1.20.1090.10">
    <property type="entry name" value="Dehydroquinate synthase-like - alpha domain"/>
    <property type="match status" value="1"/>
</dbReference>
<comment type="cofactor">
    <cofactor evidence="1">
        <name>Fe cation</name>
        <dbReference type="ChEBI" id="CHEBI:24875"/>
    </cofactor>
</comment>
<evidence type="ECO:0000256" key="2">
    <source>
        <dbReference type="ARBA" id="ARBA00007358"/>
    </source>
</evidence>
<dbReference type="RefSeq" id="WP_062764784.1">
    <property type="nucleotide sequence ID" value="NZ_CP121045.1"/>
</dbReference>
<keyword evidence="4" id="KW-0520">NAD</keyword>
<dbReference type="PROSITE" id="PS00060">
    <property type="entry name" value="ADH_IRON_2"/>
    <property type="match status" value="1"/>
</dbReference>
<dbReference type="SUPFAM" id="SSF56796">
    <property type="entry name" value="Dehydroquinate synthase-like"/>
    <property type="match status" value="1"/>
</dbReference>
<dbReference type="PANTHER" id="PTHR11496:SF102">
    <property type="entry name" value="ALCOHOL DEHYDROGENASE 4"/>
    <property type="match status" value="1"/>
</dbReference>
<evidence type="ECO:0000256" key="1">
    <source>
        <dbReference type="ARBA" id="ARBA00001962"/>
    </source>
</evidence>
<dbReference type="InterPro" id="IPR001670">
    <property type="entry name" value="ADH_Fe/GldA"/>
</dbReference>
<proteinExistence type="inferred from homology"/>
<feature type="domain" description="Fe-containing alcohol dehydrogenase-like C-terminal" evidence="6">
    <location>
        <begin position="203"/>
        <end position="378"/>
    </location>
</feature>
<dbReference type="InterPro" id="IPR018211">
    <property type="entry name" value="ADH_Fe_CS"/>
</dbReference>
<dbReference type="InterPro" id="IPR056798">
    <property type="entry name" value="ADH_Fe_C"/>
</dbReference>
<evidence type="ECO:0000259" key="5">
    <source>
        <dbReference type="Pfam" id="PF00465"/>
    </source>
</evidence>
<dbReference type="GO" id="GO:0046872">
    <property type="term" value="F:metal ion binding"/>
    <property type="evidence" value="ECO:0007669"/>
    <property type="project" value="InterPro"/>
</dbReference>
<dbReference type="Pfam" id="PF25137">
    <property type="entry name" value="ADH_Fe_C"/>
    <property type="match status" value="1"/>
</dbReference>
<organism evidence="7 8">
    <name type="scientific">Tistrella mobilis</name>
    <dbReference type="NCBI Taxonomy" id="171437"/>
    <lineage>
        <taxon>Bacteria</taxon>
        <taxon>Pseudomonadati</taxon>
        <taxon>Pseudomonadota</taxon>
        <taxon>Alphaproteobacteria</taxon>
        <taxon>Geminicoccales</taxon>
        <taxon>Geminicoccaceae</taxon>
        <taxon>Tistrella</taxon>
    </lineage>
</organism>
<dbReference type="CDD" id="cd08192">
    <property type="entry name" value="MAR-like"/>
    <property type="match status" value="1"/>
</dbReference>
<dbReference type="OrthoDB" id="9815791at2"/>
<dbReference type="GeneID" id="97240667"/>
<dbReference type="Proteomes" id="UP000075787">
    <property type="component" value="Unassembled WGS sequence"/>
</dbReference>
<protein>
    <submittedName>
        <fullName evidence="7">Alcohol dehydrogenase</fullName>
    </submittedName>
</protein>
<dbReference type="Gene3D" id="3.40.50.1970">
    <property type="match status" value="1"/>
</dbReference>
<evidence type="ECO:0000256" key="3">
    <source>
        <dbReference type="ARBA" id="ARBA00023002"/>
    </source>
</evidence>
<dbReference type="GO" id="GO:0004022">
    <property type="term" value="F:alcohol dehydrogenase (NAD+) activity"/>
    <property type="evidence" value="ECO:0007669"/>
    <property type="project" value="TreeGrafter"/>
</dbReference>
<feature type="domain" description="Alcohol dehydrogenase iron-type/glycerol dehydrogenase GldA" evidence="5">
    <location>
        <begin position="13"/>
        <end position="190"/>
    </location>
</feature>
<reference evidence="7 8" key="1">
    <citation type="submission" date="2015-12" db="EMBL/GenBank/DDBJ databases">
        <title>Genome sequence of Tistrella mobilis MCCC 1A02139.</title>
        <authorList>
            <person name="Lu L."/>
            <person name="Lai Q."/>
            <person name="Shao Z."/>
            <person name="Qian P."/>
        </authorList>
    </citation>
    <scope>NUCLEOTIDE SEQUENCE [LARGE SCALE GENOMIC DNA]</scope>
    <source>
        <strain evidence="7 8">MCCC 1A02139</strain>
    </source>
</reference>
<evidence type="ECO:0000256" key="4">
    <source>
        <dbReference type="ARBA" id="ARBA00023027"/>
    </source>
</evidence>
<sequence length="390" mass="40536">MKQGVIACAPMEQVVYGTPAAEAVAAEAARIGARRVFLLHSGTLDRETDEIARIRAGLGDRLVGSSADMPPHSPRARVIALGQALRESGADLLVTVGGGSITDGGKVARLAAKMGWTDPAEMEPHHMYPSEDGGIVVPPVPDPDIPQIAVPTSLSGGEFYPLGGSTDEVTGLKQGYLSRGMGPRVVVLDPAITRHTPEWLWLSTGVRALDHAMETLGSLLSNDYCDGIAACALELLAEGLPRVKADPEDLEARLKCQIGVWQSMIPIVAGVPMGASHAIGHMLGGVAGVAHGHTSCVMAPAVLRFNAPVNADRQARIARSLGAAAGETAADAADRFIASLGMPRSLSAVGVTAADFDRIAEATMHDIWIRTNPRTVDGAAAVRGILESAA</sequence>
<comment type="similarity">
    <text evidence="2">Belongs to the iron-containing alcohol dehydrogenase family.</text>
</comment>
<dbReference type="EMBL" id="LPZR01000163">
    <property type="protein sequence ID" value="KYO52085.1"/>
    <property type="molecule type" value="Genomic_DNA"/>
</dbReference>
<name>A0A162KTY9_9PROT</name>
<evidence type="ECO:0000313" key="7">
    <source>
        <dbReference type="EMBL" id="KYO52085.1"/>
    </source>
</evidence>
<comment type="caution">
    <text evidence="7">The sequence shown here is derived from an EMBL/GenBank/DDBJ whole genome shotgun (WGS) entry which is preliminary data.</text>
</comment>
<keyword evidence="3" id="KW-0560">Oxidoreductase</keyword>
<dbReference type="InterPro" id="IPR039697">
    <property type="entry name" value="Alcohol_dehydrogenase_Fe"/>
</dbReference>
<gene>
    <name evidence="7" type="ORF">AUP44_06285</name>
</gene>
<dbReference type="AlphaFoldDB" id="A0A162KTY9"/>
<dbReference type="PANTHER" id="PTHR11496">
    <property type="entry name" value="ALCOHOL DEHYDROGENASE"/>
    <property type="match status" value="1"/>
</dbReference>
<accession>A0A162KTY9</accession>
<dbReference type="Pfam" id="PF00465">
    <property type="entry name" value="Fe-ADH"/>
    <property type="match status" value="1"/>
</dbReference>
<evidence type="ECO:0000313" key="8">
    <source>
        <dbReference type="Proteomes" id="UP000075787"/>
    </source>
</evidence>